<dbReference type="OrthoDB" id="417891at2759"/>
<dbReference type="AlphaFoldDB" id="A0A8J2RAY4"/>
<dbReference type="PANTHER" id="PTHR44229:SF8">
    <property type="entry name" value="ALCOHOL DEHYDROGENASE-RELATED"/>
    <property type="match status" value="1"/>
</dbReference>
<evidence type="ECO:0000313" key="5">
    <source>
        <dbReference type="Proteomes" id="UP000789524"/>
    </source>
</evidence>
<evidence type="ECO:0000256" key="3">
    <source>
        <dbReference type="RuleBase" id="RU000363"/>
    </source>
</evidence>
<comment type="similarity">
    <text evidence="1 3">Belongs to the short-chain dehydrogenases/reductases (SDR) family.</text>
</comment>
<dbReference type="Gene3D" id="3.40.50.720">
    <property type="entry name" value="NAD(P)-binding Rossmann-like Domain"/>
    <property type="match status" value="1"/>
</dbReference>
<evidence type="ECO:0000256" key="1">
    <source>
        <dbReference type="ARBA" id="ARBA00006484"/>
    </source>
</evidence>
<dbReference type="EMBL" id="CAKASE010000083">
    <property type="protein sequence ID" value="CAG9585706.1"/>
    <property type="molecule type" value="Genomic_DNA"/>
</dbReference>
<gene>
    <name evidence="4" type="ORF">DCHRY22_LOCUS16063</name>
</gene>
<dbReference type="GO" id="GO:0016616">
    <property type="term" value="F:oxidoreductase activity, acting on the CH-OH group of donors, NAD or NADP as acceptor"/>
    <property type="evidence" value="ECO:0007669"/>
    <property type="project" value="TreeGrafter"/>
</dbReference>
<evidence type="ECO:0000256" key="2">
    <source>
        <dbReference type="ARBA" id="ARBA00023002"/>
    </source>
</evidence>
<dbReference type="InterPro" id="IPR002347">
    <property type="entry name" value="SDR_fam"/>
</dbReference>
<dbReference type="PRINTS" id="PR00080">
    <property type="entry name" value="SDRFAMILY"/>
</dbReference>
<proteinExistence type="inferred from homology"/>
<protein>
    <submittedName>
        <fullName evidence="4">(African queen) hypothetical protein</fullName>
    </submittedName>
</protein>
<evidence type="ECO:0000313" key="4">
    <source>
        <dbReference type="EMBL" id="CAG9585706.1"/>
    </source>
</evidence>
<keyword evidence="5" id="KW-1185">Reference proteome</keyword>
<comment type="caution">
    <text evidence="4">The sequence shown here is derived from an EMBL/GenBank/DDBJ whole genome shotgun (WGS) entry which is preliminary data.</text>
</comment>
<organism evidence="4 5">
    <name type="scientific">Danaus chrysippus</name>
    <name type="common">African queen</name>
    <dbReference type="NCBI Taxonomy" id="151541"/>
    <lineage>
        <taxon>Eukaryota</taxon>
        <taxon>Metazoa</taxon>
        <taxon>Ecdysozoa</taxon>
        <taxon>Arthropoda</taxon>
        <taxon>Hexapoda</taxon>
        <taxon>Insecta</taxon>
        <taxon>Pterygota</taxon>
        <taxon>Neoptera</taxon>
        <taxon>Endopterygota</taxon>
        <taxon>Lepidoptera</taxon>
        <taxon>Glossata</taxon>
        <taxon>Ditrysia</taxon>
        <taxon>Papilionoidea</taxon>
        <taxon>Nymphalidae</taxon>
        <taxon>Danainae</taxon>
        <taxon>Danaini</taxon>
        <taxon>Danaina</taxon>
        <taxon>Danaus</taxon>
        <taxon>Anosia</taxon>
    </lineage>
</organism>
<sequence length="301" mass="32849">MEVANTFNSLSFETLVEAVGYHGVTPYLRLQNKVAIVTGGASGIGANIVLEFLKENIKHVAIIDIDVDSGIKLQDLIDVKYGKGKATFYKCDITNEVQLQEVFCNVIEKNQSMDILVNNAGVADDSREMYKRTIEINFTALVTTSIMALDHMRVDKGGKGGTIINISSITALDPSISAVHIYSSTKAAVIHFSTRLGMDPQYSHTNVRVLTVCLGATDTKIMQKCAGFDDITSGQIEQLLEFLQTQNLLQCPSVAAKLIVDICQKGKSADMWLVQNGEATDVTDTLKEAYANIKEIVGFKT</sequence>
<dbReference type="Pfam" id="PF00106">
    <property type="entry name" value="adh_short"/>
    <property type="match status" value="1"/>
</dbReference>
<dbReference type="Proteomes" id="UP000789524">
    <property type="component" value="Unassembled WGS sequence"/>
</dbReference>
<accession>A0A8J2RAY4</accession>
<keyword evidence="2" id="KW-0560">Oxidoreductase</keyword>
<name>A0A8J2RAY4_9NEOP</name>
<dbReference type="PANTHER" id="PTHR44229">
    <property type="entry name" value="15-HYDROXYPROSTAGLANDIN DEHYDROGENASE [NAD(+)]"/>
    <property type="match status" value="1"/>
</dbReference>
<dbReference type="PRINTS" id="PR00081">
    <property type="entry name" value="GDHRDH"/>
</dbReference>
<dbReference type="InterPro" id="IPR036291">
    <property type="entry name" value="NAD(P)-bd_dom_sf"/>
</dbReference>
<reference evidence="4" key="1">
    <citation type="submission" date="2021-09" db="EMBL/GenBank/DDBJ databases">
        <authorList>
            <person name="Martin H S."/>
        </authorList>
    </citation>
    <scope>NUCLEOTIDE SEQUENCE</scope>
</reference>
<dbReference type="SUPFAM" id="SSF51735">
    <property type="entry name" value="NAD(P)-binding Rossmann-fold domains"/>
    <property type="match status" value="1"/>
</dbReference>
<dbReference type="GO" id="GO:0005737">
    <property type="term" value="C:cytoplasm"/>
    <property type="evidence" value="ECO:0007669"/>
    <property type="project" value="TreeGrafter"/>
</dbReference>